<keyword evidence="4 8" id="KW-0732">Signal</keyword>
<evidence type="ECO:0000313" key="10">
    <source>
        <dbReference type="EMBL" id="RKE04382.1"/>
    </source>
</evidence>
<evidence type="ECO:0000256" key="6">
    <source>
        <dbReference type="ARBA" id="ARBA00022837"/>
    </source>
</evidence>
<proteinExistence type="inferred from homology"/>
<dbReference type="Gene3D" id="3.40.720.10">
    <property type="entry name" value="Alkaline Phosphatase, subunit A"/>
    <property type="match status" value="1"/>
</dbReference>
<feature type="region of interest" description="Disordered" evidence="7">
    <location>
        <begin position="474"/>
        <end position="498"/>
    </location>
</feature>
<dbReference type="PANTHER" id="PTHR42693">
    <property type="entry name" value="ARYLSULFATASE FAMILY MEMBER"/>
    <property type="match status" value="1"/>
</dbReference>
<protein>
    <submittedName>
        <fullName evidence="10">Arylsulfatase A-like enzyme</fullName>
    </submittedName>
</protein>
<dbReference type="PANTHER" id="PTHR42693:SF42">
    <property type="entry name" value="ARYLSULFATASE G"/>
    <property type="match status" value="1"/>
</dbReference>
<evidence type="ECO:0000256" key="5">
    <source>
        <dbReference type="ARBA" id="ARBA00022801"/>
    </source>
</evidence>
<dbReference type="Proteomes" id="UP000284531">
    <property type="component" value="Unassembled WGS sequence"/>
</dbReference>
<dbReference type="InterPro" id="IPR050738">
    <property type="entry name" value="Sulfatase"/>
</dbReference>
<evidence type="ECO:0000256" key="1">
    <source>
        <dbReference type="ARBA" id="ARBA00001913"/>
    </source>
</evidence>
<feature type="compositionally biased region" description="Basic residues" evidence="7">
    <location>
        <begin position="475"/>
        <end position="498"/>
    </location>
</feature>
<dbReference type="InterPro" id="IPR017850">
    <property type="entry name" value="Alkaline_phosphatase_core_sf"/>
</dbReference>
<feature type="signal peptide" evidence="8">
    <location>
        <begin position="1"/>
        <end position="23"/>
    </location>
</feature>
<sequence>MNLNLKSLSCLGLGLLGAMGAMAVKKEKPNILYFLVDDMGWTDTGYQGSKFYETPNIDKLAQEGVKFTNAYVSHPRCLPSRYSIITGKYPARDWVPGSNEKQLKGGETTLAVPFKEAGYSTYFTGKWHLASNESLPEDQGFEINVGGGHAGAPTSYFYPYNVRKSGKPGKERPIHGLDDGVEGEYLTDRLTDETIQYLKKQHEETPDKPFLAYVSHYAVHTPFQAKEEYVKKFRKKLKTMHYDGPEYISEGTGQRKMRQDNAVYAAMIYSMDESLGRLVKTLKELGEYDNTIIILFSDNGGLSNRGTNQRQLATTNTPLKAGKGHLYEGGIREPMLVRWPGVTKARTETDAVIIGSDFFPTMLDMAGLPLHPEAHLDGESFVWALKNKANPNPDRAFFWHSPTGRPHSTGDSNCSAVRQGDYKLMEFFDQGRVELYNVKEDISESNNLSEEMPEKTAELLETLHKWKKEIDAFKKVKKDKSKKKGKGKGKKGKKVHRH</sequence>
<dbReference type="CDD" id="cd16144">
    <property type="entry name" value="ARS_like"/>
    <property type="match status" value="1"/>
</dbReference>
<evidence type="ECO:0000259" key="9">
    <source>
        <dbReference type="Pfam" id="PF00884"/>
    </source>
</evidence>
<gene>
    <name evidence="10" type="ORF">BXY64_1402</name>
</gene>
<comment type="similarity">
    <text evidence="2">Belongs to the sulfatase family.</text>
</comment>
<keyword evidence="5" id="KW-0378">Hydrolase</keyword>
<keyword evidence="11" id="KW-1185">Reference proteome</keyword>
<evidence type="ECO:0000313" key="11">
    <source>
        <dbReference type="Proteomes" id="UP000284531"/>
    </source>
</evidence>
<dbReference type="AlphaFoldDB" id="A0A419X9I2"/>
<comment type="cofactor">
    <cofactor evidence="1">
        <name>Ca(2+)</name>
        <dbReference type="ChEBI" id="CHEBI:29108"/>
    </cofactor>
</comment>
<dbReference type="EMBL" id="RAPQ01000008">
    <property type="protein sequence ID" value="RKE04382.1"/>
    <property type="molecule type" value="Genomic_DNA"/>
</dbReference>
<dbReference type="OrthoDB" id="9765065at2"/>
<dbReference type="InterPro" id="IPR000917">
    <property type="entry name" value="Sulfatase_N"/>
</dbReference>
<keyword evidence="6" id="KW-0106">Calcium</keyword>
<accession>A0A419X9I2</accession>
<keyword evidence="3" id="KW-0479">Metal-binding</keyword>
<feature type="domain" description="Sulfatase N-terminal" evidence="9">
    <location>
        <begin position="29"/>
        <end position="367"/>
    </location>
</feature>
<dbReference type="GO" id="GO:0004065">
    <property type="term" value="F:arylsulfatase activity"/>
    <property type="evidence" value="ECO:0007669"/>
    <property type="project" value="TreeGrafter"/>
</dbReference>
<name>A0A419X9I2_9BACT</name>
<reference evidence="10 11" key="1">
    <citation type="submission" date="2018-09" db="EMBL/GenBank/DDBJ databases">
        <title>Genomic Encyclopedia of Archaeal and Bacterial Type Strains, Phase II (KMG-II): from individual species to whole genera.</title>
        <authorList>
            <person name="Goeker M."/>
        </authorList>
    </citation>
    <scope>NUCLEOTIDE SEQUENCE [LARGE SCALE GENOMIC DNA]</scope>
    <source>
        <strain evidence="10 11">DSM 21950</strain>
    </source>
</reference>
<dbReference type="GO" id="GO:0046872">
    <property type="term" value="F:metal ion binding"/>
    <property type="evidence" value="ECO:0007669"/>
    <property type="project" value="UniProtKB-KW"/>
</dbReference>
<dbReference type="RefSeq" id="WP_120239163.1">
    <property type="nucleotide sequence ID" value="NZ_RAPQ01000008.1"/>
</dbReference>
<evidence type="ECO:0000256" key="3">
    <source>
        <dbReference type="ARBA" id="ARBA00022723"/>
    </source>
</evidence>
<evidence type="ECO:0000256" key="4">
    <source>
        <dbReference type="ARBA" id="ARBA00022729"/>
    </source>
</evidence>
<feature type="chain" id="PRO_5018991992" evidence="8">
    <location>
        <begin position="24"/>
        <end position="498"/>
    </location>
</feature>
<dbReference type="SUPFAM" id="SSF53649">
    <property type="entry name" value="Alkaline phosphatase-like"/>
    <property type="match status" value="1"/>
</dbReference>
<evidence type="ECO:0000256" key="2">
    <source>
        <dbReference type="ARBA" id="ARBA00008779"/>
    </source>
</evidence>
<evidence type="ECO:0000256" key="8">
    <source>
        <dbReference type="SAM" id="SignalP"/>
    </source>
</evidence>
<comment type="caution">
    <text evidence="10">The sequence shown here is derived from an EMBL/GenBank/DDBJ whole genome shotgun (WGS) entry which is preliminary data.</text>
</comment>
<dbReference type="Pfam" id="PF00884">
    <property type="entry name" value="Sulfatase"/>
    <property type="match status" value="1"/>
</dbReference>
<evidence type="ECO:0000256" key="7">
    <source>
        <dbReference type="SAM" id="MobiDB-lite"/>
    </source>
</evidence>
<organism evidence="10 11">
    <name type="scientific">Marinifilum flexuosum</name>
    <dbReference type="NCBI Taxonomy" id="1117708"/>
    <lineage>
        <taxon>Bacteria</taxon>
        <taxon>Pseudomonadati</taxon>
        <taxon>Bacteroidota</taxon>
        <taxon>Bacteroidia</taxon>
        <taxon>Marinilabiliales</taxon>
        <taxon>Marinifilaceae</taxon>
    </lineage>
</organism>
<dbReference type="Gene3D" id="3.30.1120.10">
    <property type="match status" value="1"/>
</dbReference>